<reference evidence="4" key="1">
    <citation type="submission" date="2012-12" db="EMBL/GenBank/DDBJ databases">
        <authorList>
            <person name="Hellsten U."/>
            <person name="Grimwood J."/>
            <person name="Chapman J.A."/>
            <person name="Shapiro H."/>
            <person name="Aerts A."/>
            <person name="Otillar R.P."/>
            <person name="Terry A.Y."/>
            <person name="Boore J.L."/>
            <person name="Simakov O."/>
            <person name="Marletaz F."/>
            <person name="Cho S.-J."/>
            <person name="Edsinger-Gonzales E."/>
            <person name="Havlak P."/>
            <person name="Kuo D.-H."/>
            <person name="Larsson T."/>
            <person name="Lv J."/>
            <person name="Arendt D."/>
            <person name="Savage R."/>
            <person name="Osoegawa K."/>
            <person name="de Jong P."/>
            <person name="Lindberg D.R."/>
            <person name="Seaver E.C."/>
            <person name="Weisblat D.A."/>
            <person name="Putnam N.H."/>
            <person name="Grigoriev I.V."/>
            <person name="Rokhsar D.S."/>
        </authorList>
    </citation>
    <scope>NUCLEOTIDE SEQUENCE</scope>
    <source>
        <strain evidence="4">I ESC-2004</strain>
    </source>
</reference>
<dbReference type="AlphaFoldDB" id="R7UXU7"/>
<dbReference type="EnsemblMetazoa" id="CapteT214520">
    <property type="protein sequence ID" value="CapteP214520"/>
    <property type="gene ID" value="CapteG214520"/>
</dbReference>
<dbReference type="OrthoDB" id="10004338at2759"/>
<dbReference type="HOGENOM" id="CLU_1397548_0_0_1"/>
<evidence type="ECO:0000313" key="4">
    <source>
        <dbReference type="Proteomes" id="UP000014760"/>
    </source>
</evidence>
<name>R7UXU7_CAPTE</name>
<dbReference type="SMART" id="SM00114">
    <property type="entry name" value="CARD"/>
    <property type="match status" value="2"/>
</dbReference>
<proteinExistence type="predicted"/>
<dbReference type="CDD" id="cd01671">
    <property type="entry name" value="CARD"/>
    <property type="match status" value="2"/>
</dbReference>
<dbReference type="Proteomes" id="UP000014760">
    <property type="component" value="Unassembled WGS sequence"/>
</dbReference>
<dbReference type="Pfam" id="PF00619">
    <property type="entry name" value="CARD"/>
    <property type="match status" value="1"/>
</dbReference>
<sequence>MTILSKPRRELLQKKRVGLVKIISLENGLWDLMESSGLVPKSIRDRFKLNKTPDEQVGELLNYIGKRTEEDYVTFGKCLNADNQRHVTEMLGIKQQGNFSMSKMTILSKPRRELLRKKRVELVNSIRLENGLWDLMESSGLVLKSIRDRFKLNSTPDEQVGKLLDYLGKRTEEDHVTFGKCLNADNQWHVTQMLGIKPQEFL</sequence>
<reference evidence="3" key="3">
    <citation type="submission" date="2015-06" db="UniProtKB">
        <authorList>
            <consortium name="EnsemblMetazoa"/>
        </authorList>
    </citation>
    <scope>IDENTIFICATION</scope>
</reference>
<evidence type="ECO:0000313" key="3">
    <source>
        <dbReference type="EnsemblMetazoa" id="CapteP214520"/>
    </source>
</evidence>
<dbReference type="PROSITE" id="PS50209">
    <property type="entry name" value="CARD"/>
    <property type="match status" value="2"/>
</dbReference>
<gene>
    <name evidence="2" type="ORF">CAPTEDRAFT_214520</name>
</gene>
<dbReference type="EMBL" id="AMQN01021837">
    <property type="status" value="NOT_ANNOTATED_CDS"/>
    <property type="molecule type" value="Genomic_DNA"/>
</dbReference>
<dbReference type="EMBL" id="KB299212">
    <property type="protein sequence ID" value="ELU08241.1"/>
    <property type="molecule type" value="Genomic_DNA"/>
</dbReference>
<dbReference type="SUPFAM" id="SSF47986">
    <property type="entry name" value="DEATH domain"/>
    <property type="match status" value="2"/>
</dbReference>
<dbReference type="GO" id="GO:0042981">
    <property type="term" value="P:regulation of apoptotic process"/>
    <property type="evidence" value="ECO:0007669"/>
    <property type="project" value="InterPro"/>
</dbReference>
<dbReference type="InterPro" id="IPR011029">
    <property type="entry name" value="DEATH-like_dom_sf"/>
</dbReference>
<organism evidence="2">
    <name type="scientific">Capitella teleta</name>
    <name type="common">Polychaete worm</name>
    <dbReference type="NCBI Taxonomy" id="283909"/>
    <lineage>
        <taxon>Eukaryota</taxon>
        <taxon>Metazoa</taxon>
        <taxon>Spiralia</taxon>
        <taxon>Lophotrochozoa</taxon>
        <taxon>Annelida</taxon>
        <taxon>Polychaeta</taxon>
        <taxon>Sedentaria</taxon>
        <taxon>Scolecida</taxon>
        <taxon>Capitellidae</taxon>
        <taxon>Capitella</taxon>
    </lineage>
</organism>
<keyword evidence="4" id="KW-1185">Reference proteome</keyword>
<evidence type="ECO:0000313" key="2">
    <source>
        <dbReference type="EMBL" id="ELU08241.1"/>
    </source>
</evidence>
<reference evidence="2 4" key="2">
    <citation type="journal article" date="2013" name="Nature">
        <title>Insights into bilaterian evolution from three spiralian genomes.</title>
        <authorList>
            <person name="Simakov O."/>
            <person name="Marletaz F."/>
            <person name="Cho S.J."/>
            <person name="Edsinger-Gonzales E."/>
            <person name="Havlak P."/>
            <person name="Hellsten U."/>
            <person name="Kuo D.H."/>
            <person name="Larsson T."/>
            <person name="Lv J."/>
            <person name="Arendt D."/>
            <person name="Savage R."/>
            <person name="Osoegawa K."/>
            <person name="de Jong P."/>
            <person name="Grimwood J."/>
            <person name="Chapman J.A."/>
            <person name="Shapiro H."/>
            <person name="Aerts A."/>
            <person name="Otillar R.P."/>
            <person name="Terry A.Y."/>
            <person name="Boore J.L."/>
            <person name="Grigoriev I.V."/>
            <person name="Lindberg D.R."/>
            <person name="Seaver E.C."/>
            <person name="Weisblat D.A."/>
            <person name="Putnam N.H."/>
            <person name="Rokhsar D.S."/>
        </authorList>
    </citation>
    <scope>NUCLEOTIDE SEQUENCE</scope>
    <source>
        <strain evidence="2 4">I ESC-2004</strain>
    </source>
</reference>
<feature type="domain" description="CARD" evidence="1">
    <location>
        <begin position="4"/>
        <end position="94"/>
    </location>
</feature>
<feature type="domain" description="CARD" evidence="1">
    <location>
        <begin position="107"/>
        <end position="197"/>
    </location>
</feature>
<accession>R7UXU7</accession>
<evidence type="ECO:0000259" key="1">
    <source>
        <dbReference type="PROSITE" id="PS50209"/>
    </source>
</evidence>
<dbReference type="InterPro" id="IPR001315">
    <property type="entry name" value="CARD"/>
</dbReference>
<protein>
    <recommendedName>
        <fullName evidence="1">CARD domain-containing protein</fullName>
    </recommendedName>
</protein>
<dbReference type="Gene3D" id="1.10.533.10">
    <property type="entry name" value="Death Domain, Fas"/>
    <property type="match status" value="2"/>
</dbReference>